<proteinExistence type="predicted"/>
<protein>
    <recommendedName>
        <fullName evidence="3">Carboxypeptidase</fullName>
    </recommendedName>
</protein>
<evidence type="ECO:0000256" key="1">
    <source>
        <dbReference type="SAM" id="Phobius"/>
    </source>
</evidence>
<organism evidence="2">
    <name type="scientific">viral metagenome</name>
    <dbReference type="NCBI Taxonomy" id="1070528"/>
    <lineage>
        <taxon>unclassified sequences</taxon>
        <taxon>metagenomes</taxon>
        <taxon>organismal metagenomes</taxon>
    </lineage>
</organism>
<name>A0A6C0B7V0_9ZZZZ</name>
<dbReference type="PANTHER" id="PTHR11802:SF201">
    <property type="entry name" value="CARBOXYPEPTIDASE"/>
    <property type="match status" value="1"/>
</dbReference>
<feature type="transmembrane region" description="Helical" evidence="1">
    <location>
        <begin position="353"/>
        <end position="378"/>
    </location>
</feature>
<dbReference type="PRINTS" id="PR00724">
    <property type="entry name" value="CRBOXYPTASEC"/>
</dbReference>
<evidence type="ECO:0000313" key="2">
    <source>
        <dbReference type="EMBL" id="QHS87553.1"/>
    </source>
</evidence>
<keyword evidence="1" id="KW-0812">Transmembrane</keyword>
<dbReference type="Pfam" id="PF00450">
    <property type="entry name" value="Peptidase_S10"/>
    <property type="match status" value="1"/>
</dbReference>
<sequence>MIGLLLFAATLFSLSAAYPVADQIVELPGLSTAVSQFSGYITLAGTQKHIHYWLVEADVADAPLVFWTNGGPGCSGLIGFMTEQGPFYPDANGNLVPNEYAWNKLANMVFLEQPVGVGFSYSDNADDYHIGDDQAAQDNLATIRGFLDLFPEFAKTPIYLTSESYGGHYLPTWAAAIIDYNDAVTDSAQRINFQGFAVGNPYTDYYSGTGAEMDTYWGKQLLPKPSWDKYVASGCQEVTNQLNNSVCSYLILDFMRKIGNLNPYALDFPVCLSGQQRAFREFIYGQDIQALRANGKSALRAYEPCGDEYAAAYLNRDDVKAAIHVRSDITWDECSRTTKYPINILTHVPANAFVWFVEFSWFAAAFVLFAFFQFIFLLNIRSCRYQNNIDLRDYK</sequence>
<dbReference type="InterPro" id="IPR001563">
    <property type="entry name" value="Peptidase_S10"/>
</dbReference>
<dbReference type="Gene3D" id="3.40.50.1820">
    <property type="entry name" value="alpha/beta hydrolase"/>
    <property type="match status" value="1"/>
</dbReference>
<keyword evidence="1" id="KW-0472">Membrane</keyword>
<dbReference type="GO" id="GO:0006508">
    <property type="term" value="P:proteolysis"/>
    <property type="evidence" value="ECO:0007669"/>
    <property type="project" value="InterPro"/>
</dbReference>
<dbReference type="AlphaFoldDB" id="A0A6C0B7V0"/>
<accession>A0A6C0B7V0</accession>
<dbReference type="SUPFAM" id="SSF53474">
    <property type="entry name" value="alpha/beta-Hydrolases"/>
    <property type="match status" value="1"/>
</dbReference>
<dbReference type="GO" id="GO:0004185">
    <property type="term" value="F:serine-type carboxypeptidase activity"/>
    <property type="evidence" value="ECO:0007669"/>
    <property type="project" value="InterPro"/>
</dbReference>
<dbReference type="EMBL" id="MN739082">
    <property type="protein sequence ID" value="QHS87553.1"/>
    <property type="molecule type" value="Genomic_DNA"/>
</dbReference>
<keyword evidence="1" id="KW-1133">Transmembrane helix</keyword>
<dbReference type="InterPro" id="IPR029058">
    <property type="entry name" value="AB_hydrolase_fold"/>
</dbReference>
<dbReference type="InterPro" id="IPR018202">
    <property type="entry name" value="Ser_caboxypep_ser_AS"/>
</dbReference>
<reference evidence="2" key="1">
    <citation type="journal article" date="2020" name="Nature">
        <title>Giant virus diversity and host interactions through global metagenomics.</title>
        <authorList>
            <person name="Schulz F."/>
            <person name="Roux S."/>
            <person name="Paez-Espino D."/>
            <person name="Jungbluth S."/>
            <person name="Walsh D.A."/>
            <person name="Denef V.J."/>
            <person name="McMahon K.D."/>
            <person name="Konstantinidis K.T."/>
            <person name="Eloe-Fadrosh E.A."/>
            <person name="Kyrpides N.C."/>
            <person name="Woyke T."/>
        </authorList>
    </citation>
    <scope>NUCLEOTIDE SEQUENCE</scope>
    <source>
        <strain evidence="2">GVMAG-M-3300010157-4</strain>
    </source>
</reference>
<dbReference type="PANTHER" id="PTHR11802">
    <property type="entry name" value="SERINE PROTEASE FAMILY S10 SERINE CARBOXYPEPTIDASE"/>
    <property type="match status" value="1"/>
</dbReference>
<dbReference type="PROSITE" id="PS00131">
    <property type="entry name" value="CARBOXYPEPT_SER_SER"/>
    <property type="match status" value="1"/>
</dbReference>
<evidence type="ECO:0008006" key="3">
    <source>
        <dbReference type="Google" id="ProtNLM"/>
    </source>
</evidence>